<evidence type="ECO:0000313" key="2">
    <source>
        <dbReference type="Proteomes" id="UP000245702"/>
    </source>
</evidence>
<keyword evidence="2" id="KW-1185">Reference proteome</keyword>
<dbReference type="Proteomes" id="UP000245702">
    <property type="component" value="Unassembled WGS sequence"/>
</dbReference>
<proteinExistence type="predicted"/>
<reference evidence="1 2" key="1">
    <citation type="submission" date="2016-01" db="EMBL/GenBank/DDBJ databases">
        <authorList>
            <person name="Brown R."/>
        </authorList>
    </citation>
    <scope>NUCLEOTIDE SEQUENCE [LARGE SCALE GENOMIC DNA]</scope>
    <source>
        <strain evidence="1">Sporomusa sphaeroides DSM 2875</strain>
    </source>
</reference>
<name>A0ABP2C8V0_9FIRM</name>
<sequence length="53" mass="5815">MYCPLLCVKPENSSAFFCQCMKEACAWWIATGTTGKCAICQMGVYAANQDKTP</sequence>
<organism evidence="1 2">
    <name type="scientific">Sporomusa sphaeroides DSM 2875</name>
    <dbReference type="NCBI Taxonomy" id="1337886"/>
    <lineage>
        <taxon>Bacteria</taxon>
        <taxon>Bacillati</taxon>
        <taxon>Bacillota</taxon>
        <taxon>Negativicutes</taxon>
        <taxon>Selenomonadales</taxon>
        <taxon>Sporomusaceae</taxon>
        <taxon>Sporomusa</taxon>
    </lineage>
</organism>
<dbReference type="RefSeq" id="WP_158027114.1">
    <property type="nucleotide sequence ID" value="NZ_CP146991.1"/>
</dbReference>
<accession>A0ABP2C8V0</accession>
<dbReference type="EMBL" id="FCOW01000023">
    <property type="protein sequence ID" value="CVK20751.1"/>
    <property type="molecule type" value="Genomic_DNA"/>
</dbReference>
<gene>
    <name evidence="1" type="ORF">SSPH_03419</name>
</gene>
<protein>
    <submittedName>
        <fullName evidence="1">Uncharacterized protein</fullName>
    </submittedName>
</protein>
<evidence type="ECO:0000313" key="1">
    <source>
        <dbReference type="EMBL" id="CVK20751.1"/>
    </source>
</evidence>
<comment type="caution">
    <text evidence="1">The sequence shown here is derived from an EMBL/GenBank/DDBJ whole genome shotgun (WGS) entry which is preliminary data.</text>
</comment>